<dbReference type="AlphaFoldDB" id="W4F8V1"/>
<name>W4F8V1_APHAT</name>
<dbReference type="RefSeq" id="XP_009846606.1">
    <property type="nucleotide sequence ID" value="XM_009848304.1"/>
</dbReference>
<gene>
    <name evidence="1" type="ORF">H257_19156</name>
</gene>
<accession>W4F8V1</accession>
<dbReference type="GeneID" id="20821152"/>
<reference evidence="1" key="1">
    <citation type="submission" date="2013-12" db="EMBL/GenBank/DDBJ databases">
        <title>The Genome Sequence of Aphanomyces astaci APO3.</title>
        <authorList>
            <consortium name="The Broad Institute Genomics Platform"/>
            <person name="Russ C."/>
            <person name="Tyler B."/>
            <person name="van West P."/>
            <person name="Dieguez-Uribeondo J."/>
            <person name="Young S.K."/>
            <person name="Zeng Q."/>
            <person name="Gargeya S."/>
            <person name="Fitzgerald M."/>
            <person name="Abouelleil A."/>
            <person name="Alvarado L."/>
            <person name="Chapman S.B."/>
            <person name="Gainer-Dewar J."/>
            <person name="Goldberg J."/>
            <person name="Griggs A."/>
            <person name="Gujja S."/>
            <person name="Hansen M."/>
            <person name="Howarth C."/>
            <person name="Imamovic A."/>
            <person name="Ireland A."/>
            <person name="Larimer J."/>
            <person name="McCowan C."/>
            <person name="Murphy C."/>
            <person name="Pearson M."/>
            <person name="Poon T.W."/>
            <person name="Priest M."/>
            <person name="Roberts A."/>
            <person name="Saif S."/>
            <person name="Shea T."/>
            <person name="Sykes S."/>
            <person name="Wortman J."/>
            <person name="Nusbaum C."/>
            <person name="Birren B."/>
        </authorList>
    </citation>
    <scope>NUCLEOTIDE SEQUENCE [LARGE SCALE GENOMIC DNA]</scope>
    <source>
        <strain evidence="1">APO3</strain>
    </source>
</reference>
<dbReference type="VEuPathDB" id="FungiDB:H257_19156"/>
<dbReference type="EMBL" id="KI913491">
    <property type="protein sequence ID" value="ETV63910.1"/>
    <property type="molecule type" value="Genomic_DNA"/>
</dbReference>
<evidence type="ECO:0000313" key="1">
    <source>
        <dbReference type="EMBL" id="ETV63910.1"/>
    </source>
</evidence>
<protein>
    <submittedName>
        <fullName evidence="1">Uncharacterized protein</fullName>
    </submittedName>
</protein>
<sequence length="131" mass="14399">MPAIVAGELLAQGGMSGSSQLITGAFHQGLSQLRESILRDLQQPELSVDPMVPAESTKRIINALVKHSDKTAYIISQLDPNDSSAEFLACYKKFAVSMSIPTSNDEWEARRMDEMSYLTLYRSFSTSSVPP</sequence>
<organism evidence="1">
    <name type="scientific">Aphanomyces astaci</name>
    <name type="common">Crayfish plague agent</name>
    <dbReference type="NCBI Taxonomy" id="112090"/>
    <lineage>
        <taxon>Eukaryota</taxon>
        <taxon>Sar</taxon>
        <taxon>Stramenopiles</taxon>
        <taxon>Oomycota</taxon>
        <taxon>Saprolegniomycetes</taxon>
        <taxon>Saprolegniales</taxon>
        <taxon>Verrucalvaceae</taxon>
        <taxon>Aphanomyces</taxon>
    </lineage>
</organism>
<proteinExistence type="predicted"/>